<gene>
    <name evidence="9" type="primary">petC</name>
    <name evidence="9" type="ORF">PL921480235</name>
</gene>
<dbReference type="GO" id="GO:0051537">
    <property type="term" value="F:2 iron, 2 sulfur cluster binding"/>
    <property type="evidence" value="ECO:0007669"/>
    <property type="project" value="UniProtKB-KW"/>
</dbReference>
<evidence type="ECO:0000256" key="3">
    <source>
        <dbReference type="ARBA" id="ARBA00023004"/>
    </source>
</evidence>
<dbReference type="STRING" id="671072.PL921480235"/>
<proteinExistence type="predicted"/>
<accession>A0A1J1LU57</accession>
<evidence type="ECO:0000256" key="2">
    <source>
        <dbReference type="ARBA" id="ARBA00022723"/>
    </source>
</evidence>
<reference evidence="10" key="1">
    <citation type="submission" date="2015-10" db="EMBL/GenBank/DDBJ databases">
        <authorList>
            <person name="Regsiter A."/>
            <person name="william w."/>
        </authorList>
    </citation>
    <scope>NUCLEOTIDE SEQUENCE [LARGE SCALE GENOMIC DNA]</scope>
</reference>
<keyword evidence="2" id="KW-0479">Metal-binding</keyword>
<dbReference type="PRINTS" id="PR00162">
    <property type="entry name" value="RIESKE"/>
</dbReference>
<dbReference type="AlphaFoldDB" id="A0A1J1LU57"/>
<dbReference type="InterPro" id="IPR036922">
    <property type="entry name" value="Rieske_2Fe-2S_sf"/>
</dbReference>
<dbReference type="PANTHER" id="PTHR10134">
    <property type="entry name" value="CYTOCHROME B-C1 COMPLEX SUBUNIT RIESKE, MITOCHONDRIAL"/>
    <property type="match status" value="1"/>
</dbReference>
<evidence type="ECO:0000256" key="4">
    <source>
        <dbReference type="ARBA" id="ARBA00023014"/>
    </source>
</evidence>
<comment type="cofactor">
    <cofactor evidence="6">
        <name>[2Fe-2S] cluster</name>
        <dbReference type="ChEBI" id="CHEBI:190135"/>
    </cofactor>
</comment>
<name>A0A1J1LU57_9CYAN</name>
<keyword evidence="5" id="KW-1015">Disulfide bond</keyword>
<dbReference type="InterPro" id="IPR005805">
    <property type="entry name" value="Rieske_Fe-S_prot_C"/>
</dbReference>
<protein>
    <submittedName>
        <fullName evidence="9">Rieske iron-sulfur protein</fullName>
    </submittedName>
</protein>
<feature type="transmembrane region" description="Helical" evidence="7">
    <location>
        <begin position="6"/>
        <end position="26"/>
    </location>
</feature>
<evidence type="ECO:0000313" key="9">
    <source>
        <dbReference type="EMBL" id="CUR36125.1"/>
    </source>
</evidence>
<sequence length="140" mass="14900">MDRRTFLNWVGVGCLASSFPVVLATFSLKDQQPANAADYKQLATVSQLKSSGKILIKSGVPTPVLLVLPNPQNATNVIAVNPTCTHQGCTVDWNSSQSSFVCPCHNSRFDQGGDVVRGPATAPLNTYDVKIDGDLILVAV</sequence>
<dbReference type="GO" id="GO:0046872">
    <property type="term" value="F:metal ion binding"/>
    <property type="evidence" value="ECO:0007669"/>
    <property type="project" value="UniProtKB-KW"/>
</dbReference>
<keyword evidence="7" id="KW-1133">Transmembrane helix</keyword>
<keyword evidence="7" id="KW-0472">Membrane</keyword>
<dbReference type="Pfam" id="PF00355">
    <property type="entry name" value="Rieske"/>
    <property type="match status" value="1"/>
</dbReference>
<dbReference type="SUPFAM" id="SSF50022">
    <property type="entry name" value="ISP domain"/>
    <property type="match status" value="1"/>
</dbReference>
<dbReference type="EMBL" id="CZDF01000188">
    <property type="protein sequence ID" value="CUR36125.1"/>
    <property type="molecule type" value="Genomic_DNA"/>
</dbReference>
<dbReference type="Gene3D" id="2.102.10.10">
    <property type="entry name" value="Rieske [2Fe-2S] iron-sulphur domain"/>
    <property type="match status" value="1"/>
</dbReference>
<dbReference type="GO" id="GO:0004497">
    <property type="term" value="F:monooxygenase activity"/>
    <property type="evidence" value="ECO:0007669"/>
    <property type="project" value="UniProtKB-ARBA"/>
</dbReference>
<dbReference type="InterPro" id="IPR014349">
    <property type="entry name" value="Rieske_Fe-S_prot"/>
</dbReference>
<evidence type="ECO:0000313" key="10">
    <source>
        <dbReference type="Proteomes" id="UP000184315"/>
    </source>
</evidence>
<evidence type="ECO:0000259" key="8">
    <source>
        <dbReference type="PROSITE" id="PS51296"/>
    </source>
</evidence>
<feature type="domain" description="Rieske" evidence="8">
    <location>
        <begin position="40"/>
        <end position="138"/>
    </location>
</feature>
<keyword evidence="10" id="KW-1185">Reference proteome</keyword>
<evidence type="ECO:0000256" key="7">
    <source>
        <dbReference type="SAM" id="Phobius"/>
    </source>
</evidence>
<keyword evidence="1" id="KW-0001">2Fe-2S</keyword>
<dbReference type="GO" id="GO:0016705">
    <property type="term" value="F:oxidoreductase activity, acting on paired donors, with incorporation or reduction of molecular oxygen"/>
    <property type="evidence" value="ECO:0007669"/>
    <property type="project" value="UniProtKB-ARBA"/>
</dbReference>
<evidence type="ECO:0000256" key="6">
    <source>
        <dbReference type="ARBA" id="ARBA00034078"/>
    </source>
</evidence>
<dbReference type="PROSITE" id="PS51296">
    <property type="entry name" value="RIESKE"/>
    <property type="match status" value="1"/>
</dbReference>
<keyword evidence="3" id="KW-0408">Iron</keyword>
<organism evidence="9 10">
    <name type="scientific">Planktothrix tepida PCC 9214</name>
    <dbReference type="NCBI Taxonomy" id="671072"/>
    <lineage>
        <taxon>Bacteria</taxon>
        <taxon>Bacillati</taxon>
        <taxon>Cyanobacteriota</taxon>
        <taxon>Cyanophyceae</taxon>
        <taxon>Oscillatoriophycideae</taxon>
        <taxon>Oscillatoriales</taxon>
        <taxon>Microcoleaceae</taxon>
        <taxon>Planktothrix</taxon>
    </lineage>
</organism>
<dbReference type="InterPro" id="IPR017941">
    <property type="entry name" value="Rieske_2Fe-2S"/>
</dbReference>
<dbReference type="OrthoDB" id="9767869at2"/>
<dbReference type="Proteomes" id="UP000184315">
    <property type="component" value="Unassembled WGS sequence"/>
</dbReference>
<evidence type="ECO:0000256" key="1">
    <source>
        <dbReference type="ARBA" id="ARBA00022714"/>
    </source>
</evidence>
<dbReference type="GO" id="GO:0016020">
    <property type="term" value="C:membrane"/>
    <property type="evidence" value="ECO:0007669"/>
    <property type="project" value="InterPro"/>
</dbReference>
<keyword evidence="4" id="KW-0411">Iron-sulfur</keyword>
<keyword evidence="7" id="KW-0812">Transmembrane</keyword>
<evidence type="ECO:0000256" key="5">
    <source>
        <dbReference type="ARBA" id="ARBA00023157"/>
    </source>
</evidence>